<dbReference type="RefSeq" id="WP_415866273.1">
    <property type="nucleotide sequence ID" value="NZ_CP134537.1"/>
</dbReference>
<feature type="transmembrane region" description="Helical" evidence="1">
    <location>
        <begin position="80"/>
        <end position="101"/>
    </location>
</feature>
<protein>
    <submittedName>
        <fullName evidence="2">Uncharacterized protein</fullName>
    </submittedName>
</protein>
<dbReference type="EMBL" id="CP134537">
    <property type="protein sequence ID" value="WNH09910.1"/>
    <property type="molecule type" value="Genomic_DNA"/>
</dbReference>
<evidence type="ECO:0000313" key="2">
    <source>
        <dbReference type="EMBL" id="WNH09910.1"/>
    </source>
</evidence>
<proteinExistence type="predicted"/>
<dbReference type="Proteomes" id="UP001302806">
    <property type="component" value="Chromosome"/>
</dbReference>
<evidence type="ECO:0000256" key="1">
    <source>
        <dbReference type="SAM" id="Phobius"/>
    </source>
</evidence>
<gene>
    <name evidence="2" type="ORF">RHP51_04175</name>
</gene>
<keyword evidence="1" id="KW-0472">Membrane</keyword>
<keyword evidence="1" id="KW-1133">Transmembrane helix</keyword>
<feature type="transmembrane region" description="Helical" evidence="1">
    <location>
        <begin position="40"/>
        <end position="60"/>
    </location>
</feature>
<organism evidence="2 3">
    <name type="scientific">Thalassobellus suaedae</name>
    <dbReference type="NCBI Taxonomy" id="3074124"/>
    <lineage>
        <taxon>Bacteria</taxon>
        <taxon>Pseudomonadati</taxon>
        <taxon>Bacteroidota</taxon>
        <taxon>Flavobacteriia</taxon>
        <taxon>Flavobacteriales</taxon>
        <taxon>Flavobacteriaceae</taxon>
        <taxon>Thalassobellus</taxon>
    </lineage>
</organism>
<evidence type="ECO:0000313" key="3">
    <source>
        <dbReference type="Proteomes" id="UP001302806"/>
    </source>
</evidence>
<reference evidence="2 3" key="1">
    <citation type="submission" date="2023-09" db="EMBL/GenBank/DDBJ databases">
        <title>Thalassobella suaedae gen. nov., sp. nov., a marine bacterium of the family Flavobacteriaceae isolated from a halophyte Suaeda japonica.</title>
        <authorList>
            <person name="Lee S.Y."/>
            <person name="Hwang C.Y."/>
        </authorList>
    </citation>
    <scope>NUCLEOTIDE SEQUENCE [LARGE SCALE GENOMIC DNA]</scope>
    <source>
        <strain evidence="2 3">HL-DH14</strain>
    </source>
</reference>
<sequence length="136" mass="15869">MEIINETDIKKYYKIFGYINLIFSILLVIFIRKIDLKERIFALIAINVGYHMLYLFFTNLYGDSSRMRMNNKFNNIGGGIMLKLFSVFGIISSFTITYIFISKAISEKEYYGLFGICIPFGLFLGAYSLWNKLNNE</sequence>
<accession>A0ABY9XVE0</accession>
<keyword evidence="1" id="KW-0812">Transmembrane</keyword>
<feature type="transmembrane region" description="Helical" evidence="1">
    <location>
        <begin position="12"/>
        <end position="31"/>
    </location>
</feature>
<feature type="transmembrane region" description="Helical" evidence="1">
    <location>
        <begin position="110"/>
        <end position="130"/>
    </location>
</feature>
<name>A0ABY9XVE0_9FLAO</name>